<dbReference type="STRING" id="700015.Corgl_0004"/>
<dbReference type="HOGENOM" id="CLU_040267_0_1_11"/>
<evidence type="ECO:0000256" key="6">
    <source>
        <dbReference type="ARBA" id="ARBA00022741"/>
    </source>
</evidence>
<keyword evidence="4 12" id="KW-0963">Cytoplasm</keyword>
<evidence type="ECO:0000256" key="11">
    <source>
        <dbReference type="ARBA" id="ARBA00025401"/>
    </source>
</evidence>
<dbReference type="eggNOG" id="COG1195">
    <property type="taxonomic scope" value="Bacteria"/>
</dbReference>
<dbReference type="KEGG" id="cgo:Corgl_0004"/>
<dbReference type="InterPro" id="IPR042174">
    <property type="entry name" value="RecF_2"/>
</dbReference>
<keyword evidence="12 13" id="KW-0742">SOS response</keyword>
<protein>
    <recommendedName>
        <fullName evidence="3 12">DNA replication and repair protein RecF</fullName>
    </recommendedName>
</protein>
<evidence type="ECO:0000256" key="3">
    <source>
        <dbReference type="ARBA" id="ARBA00020170"/>
    </source>
</evidence>
<dbReference type="GO" id="GO:0005737">
    <property type="term" value="C:cytoplasm"/>
    <property type="evidence" value="ECO:0007669"/>
    <property type="project" value="UniProtKB-SubCell"/>
</dbReference>
<dbReference type="PANTHER" id="PTHR32182">
    <property type="entry name" value="DNA REPLICATION AND REPAIR PROTEIN RECF"/>
    <property type="match status" value="1"/>
</dbReference>
<dbReference type="GO" id="GO:0006260">
    <property type="term" value="P:DNA replication"/>
    <property type="evidence" value="ECO:0007669"/>
    <property type="project" value="UniProtKB-UniRule"/>
</dbReference>
<dbReference type="GO" id="GO:0009432">
    <property type="term" value="P:SOS response"/>
    <property type="evidence" value="ECO:0007669"/>
    <property type="project" value="UniProtKB-UniRule"/>
</dbReference>
<name>F2N6T6_CORGP</name>
<comment type="similarity">
    <text evidence="2 12 13">Belongs to the RecF family.</text>
</comment>
<evidence type="ECO:0000256" key="2">
    <source>
        <dbReference type="ARBA" id="ARBA00008016"/>
    </source>
</evidence>
<dbReference type="InterPro" id="IPR018078">
    <property type="entry name" value="DNA-binding_RecF_CS"/>
</dbReference>
<keyword evidence="9 12" id="KW-0238">DNA-binding</keyword>
<evidence type="ECO:0000256" key="9">
    <source>
        <dbReference type="ARBA" id="ARBA00023125"/>
    </source>
</evidence>
<dbReference type="Gene3D" id="1.20.1050.90">
    <property type="entry name" value="RecF/RecN/SMC, N-terminal domain"/>
    <property type="match status" value="1"/>
</dbReference>
<evidence type="ECO:0000256" key="8">
    <source>
        <dbReference type="ARBA" id="ARBA00022840"/>
    </source>
</evidence>
<dbReference type="Pfam" id="PF02463">
    <property type="entry name" value="SMC_N"/>
    <property type="match status" value="1"/>
</dbReference>
<keyword evidence="7 12" id="KW-0227">DNA damage</keyword>
<proteinExistence type="inferred from homology"/>
<evidence type="ECO:0000256" key="13">
    <source>
        <dbReference type="RuleBase" id="RU000578"/>
    </source>
</evidence>
<evidence type="ECO:0000256" key="12">
    <source>
        <dbReference type="HAMAP-Rule" id="MF_00365"/>
    </source>
</evidence>
<dbReference type="GO" id="GO:0000731">
    <property type="term" value="P:DNA synthesis involved in DNA repair"/>
    <property type="evidence" value="ECO:0007669"/>
    <property type="project" value="TreeGrafter"/>
</dbReference>
<evidence type="ECO:0000259" key="14">
    <source>
        <dbReference type="Pfam" id="PF02463"/>
    </source>
</evidence>
<dbReference type="InterPro" id="IPR003395">
    <property type="entry name" value="RecF/RecN/SMC_N"/>
</dbReference>
<sequence>MGVLARSLRLRDYRSFERFSLDLDPGTTVLSGRNAVGKTNLIEALQLLTFGQSFRKASPSELIRDGAERAVLDLNLSGGGRDIDLGLVATAGKRAFSRNGKPCRASSIRGVMPSVLFCPDHLDMVKRSAGVRRGALDDFGTQLSARYAQLVGSYGRIVEQRNALLRDVALSDGLLDAWDDALIETGCALIAHRISLLARLRAAMRRIHASIAPGEQMDVGYRASICPTEDLLTERADRATLERRYRGALAAARPDEIRRCVSLMGPHRDEIAFTVAGRDARSFASQGQQRTLVLSWKIAEVDVACEILGAPPLLLLDDVMSELDEPRRSAVMEFVEEGIQTVISTTNLGYFSSSMLRRAKVVTIGNEREKRGEGI</sequence>
<dbReference type="NCBIfam" id="TIGR00611">
    <property type="entry name" value="recf"/>
    <property type="match status" value="1"/>
</dbReference>
<dbReference type="AlphaFoldDB" id="F2N6T6"/>
<dbReference type="Gene3D" id="3.40.50.300">
    <property type="entry name" value="P-loop containing nucleotide triphosphate hydrolases"/>
    <property type="match status" value="1"/>
</dbReference>
<keyword evidence="6 12" id="KW-0547">Nucleotide-binding</keyword>
<feature type="domain" description="RecF/RecN/SMC N-terminal" evidence="14">
    <location>
        <begin position="7"/>
        <end position="352"/>
    </location>
</feature>
<evidence type="ECO:0000313" key="16">
    <source>
        <dbReference type="Proteomes" id="UP000006851"/>
    </source>
</evidence>
<keyword evidence="10 12" id="KW-0234">DNA repair</keyword>
<dbReference type="Proteomes" id="UP000006851">
    <property type="component" value="Chromosome"/>
</dbReference>
<evidence type="ECO:0000256" key="4">
    <source>
        <dbReference type="ARBA" id="ARBA00022490"/>
    </source>
</evidence>
<keyword evidence="16" id="KW-1185">Reference proteome</keyword>
<evidence type="ECO:0000256" key="5">
    <source>
        <dbReference type="ARBA" id="ARBA00022705"/>
    </source>
</evidence>
<evidence type="ECO:0000313" key="15">
    <source>
        <dbReference type="EMBL" id="AEB06135.1"/>
    </source>
</evidence>
<dbReference type="EMBL" id="CP002628">
    <property type="protein sequence ID" value="AEB06135.1"/>
    <property type="molecule type" value="Genomic_DNA"/>
</dbReference>
<dbReference type="RefSeq" id="WP_013707878.1">
    <property type="nucleotide sequence ID" value="NC_015389.1"/>
</dbReference>
<dbReference type="OrthoDB" id="9803889at2"/>
<dbReference type="PANTHER" id="PTHR32182:SF0">
    <property type="entry name" value="DNA REPLICATION AND REPAIR PROTEIN RECF"/>
    <property type="match status" value="1"/>
</dbReference>
<comment type="function">
    <text evidence="11 12 13">The RecF protein is involved in DNA metabolism; it is required for DNA replication and normal SOS inducibility. RecF binds preferentially to single-stranded, linear DNA. It also seems to bind ATP.</text>
</comment>
<dbReference type="InterPro" id="IPR001238">
    <property type="entry name" value="DNA-binding_RecF"/>
</dbReference>
<dbReference type="GO" id="GO:0003697">
    <property type="term" value="F:single-stranded DNA binding"/>
    <property type="evidence" value="ECO:0007669"/>
    <property type="project" value="UniProtKB-UniRule"/>
</dbReference>
<keyword evidence="5 12" id="KW-0235">DNA replication</keyword>
<evidence type="ECO:0000256" key="1">
    <source>
        <dbReference type="ARBA" id="ARBA00004496"/>
    </source>
</evidence>
<dbReference type="GO" id="GO:0006302">
    <property type="term" value="P:double-strand break repair"/>
    <property type="evidence" value="ECO:0007669"/>
    <property type="project" value="TreeGrafter"/>
</dbReference>
<accession>F2N6T6</accession>
<keyword evidence="8 12" id="KW-0067">ATP-binding</keyword>
<dbReference type="HAMAP" id="MF_00365">
    <property type="entry name" value="RecF"/>
    <property type="match status" value="1"/>
</dbReference>
<feature type="binding site" evidence="12">
    <location>
        <begin position="32"/>
        <end position="39"/>
    </location>
    <ligand>
        <name>ATP</name>
        <dbReference type="ChEBI" id="CHEBI:30616"/>
    </ligand>
</feature>
<evidence type="ECO:0000256" key="10">
    <source>
        <dbReference type="ARBA" id="ARBA00023204"/>
    </source>
</evidence>
<organism evidence="15 16">
    <name type="scientific">Coriobacterium glomerans (strain ATCC 49209 / DSM 20642 / JCM 10262 / PW2)</name>
    <dbReference type="NCBI Taxonomy" id="700015"/>
    <lineage>
        <taxon>Bacteria</taxon>
        <taxon>Bacillati</taxon>
        <taxon>Actinomycetota</taxon>
        <taxon>Coriobacteriia</taxon>
        <taxon>Coriobacteriales</taxon>
        <taxon>Coriobacteriaceae</taxon>
        <taxon>Coriobacterium</taxon>
    </lineage>
</organism>
<dbReference type="InterPro" id="IPR027417">
    <property type="entry name" value="P-loop_NTPase"/>
</dbReference>
<dbReference type="GO" id="GO:0005524">
    <property type="term" value="F:ATP binding"/>
    <property type="evidence" value="ECO:0007669"/>
    <property type="project" value="UniProtKB-UniRule"/>
</dbReference>
<comment type="subcellular location">
    <subcellularLocation>
        <location evidence="1 12 13">Cytoplasm</location>
    </subcellularLocation>
</comment>
<dbReference type="PROSITE" id="PS00618">
    <property type="entry name" value="RECF_2"/>
    <property type="match status" value="1"/>
</dbReference>
<dbReference type="SUPFAM" id="SSF52540">
    <property type="entry name" value="P-loop containing nucleoside triphosphate hydrolases"/>
    <property type="match status" value="1"/>
</dbReference>
<reference evidence="16" key="1">
    <citation type="journal article" date="2013" name="Stand. Genomic Sci.">
        <title>Complete genome sequence of Coriobacterium glomerans type strain (PW2(T)) from the midgut of Pyrrhocoris apterus L. (red soldier bug).</title>
        <authorList>
            <person name="Stackebrandt E."/>
            <person name="Zeytun A."/>
            <person name="Lapidus A."/>
            <person name="Nolan M."/>
            <person name="Lucas S."/>
            <person name="Hammon N."/>
            <person name="Deshpande S."/>
            <person name="Cheng J.F."/>
            <person name="Tapia R."/>
            <person name="Goodwin L.A."/>
            <person name="Pitluck S."/>
            <person name="Liolios K."/>
            <person name="Pagani I."/>
            <person name="Ivanova N."/>
            <person name="Mavromatis K."/>
            <person name="Mikhailova N."/>
            <person name="Huntemann M."/>
            <person name="Pati A."/>
            <person name="Chen A."/>
            <person name="Palaniappan K."/>
            <person name="Chang Y.J."/>
            <person name="Land M."/>
            <person name="Hauser L."/>
            <person name="Rohde M."/>
            <person name="Pukall R."/>
            <person name="Goker M."/>
            <person name="Detter J.C."/>
            <person name="Woyke T."/>
            <person name="Bristow J."/>
            <person name="Eisen J.A."/>
            <person name="Markowitz V."/>
            <person name="Hugenholtz P."/>
            <person name="Kyrpides N.C."/>
            <person name="Klenk H.P."/>
        </authorList>
    </citation>
    <scope>NUCLEOTIDE SEQUENCE</scope>
    <source>
        <strain evidence="16">ATCC 49209 / DSM 20642 / JCM 10262 / PW2</strain>
    </source>
</reference>
<gene>
    <name evidence="12" type="primary">recF</name>
    <name evidence="15" type="ordered locus">Corgl_0004</name>
</gene>
<evidence type="ECO:0000256" key="7">
    <source>
        <dbReference type="ARBA" id="ARBA00022763"/>
    </source>
</evidence>